<dbReference type="Pfam" id="PF00496">
    <property type="entry name" value="SBP_bac_5"/>
    <property type="match status" value="1"/>
</dbReference>
<proteinExistence type="predicted"/>
<dbReference type="InterPro" id="IPR000719">
    <property type="entry name" value="Prot_kinase_dom"/>
</dbReference>
<evidence type="ECO:0000256" key="6">
    <source>
        <dbReference type="ARBA" id="ARBA00022840"/>
    </source>
</evidence>
<dbReference type="CDD" id="cd14014">
    <property type="entry name" value="STKc_PknB_like"/>
    <property type="match status" value="1"/>
</dbReference>
<dbReference type="Gene3D" id="3.10.105.10">
    <property type="entry name" value="Dipeptide-binding Protein, Domain 3"/>
    <property type="match status" value="1"/>
</dbReference>
<evidence type="ECO:0000256" key="2">
    <source>
        <dbReference type="ARBA" id="ARBA00022527"/>
    </source>
</evidence>
<keyword evidence="13" id="KW-1185">Reference proteome</keyword>
<keyword evidence="6 9" id="KW-0067">ATP-binding</keyword>
<dbReference type="InterPro" id="IPR011009">
    <property type="entry name" value="Kinase-like_dom_sf"/>
</dbReference>
<keyword evidence="4 9" id="KW-0547">Nucleotide-binding</keyword>
<evidence type="ECO:0000256" key="1">
    <source>
        <dbReference type="ARBA" id="ARBA00012513"/>
    </source>
</evidence>
<evidence type="ECO:0000256" key="7">
    <source>
        <dbReference type="ARBA" id="ARBA00047899"/>
    </source>
</evidence>
<dbReference type="GO" id="GO:0045717">
    <property type="term" value="P:negative regulation of fatty acid biosynthetic process"/>
    <property type="evidence" value="ECO:0007669"/>
    <property type="project" value="UniProtKB-ARBA"/>
</dbReference>
<keyword evidence="3" id="KW-0808">Transferase</keyword>
<dbReference type="AlphaFoldDB" id="A0A918DSQ2"/>
<feature type="region of interest" description="Disordered" evidence="10">
    <location>
        <begin position="475"/>
        <end position="496"/>
    </location>
</feature>
<dbReference type="GO" id="GO:0005524">
    <property type="term" value="F:ATP binding"/>
    <property type="evidence" value="ECO:0007669"/>
    <property type="project" value="UniProtKB-UniRule"/>
</dbReference>
<gene>
    <name evidence="12" type="ORF">GCM10012280_05190</name>
</gene>
<dbReference type="PANTHER" id="PTHR43289:SF6">
    <property type="entry name" value="SERINE_THREONINE-PROTEIN KINASE NEKL-3"/>
    <property type="match status" value="1"/>
</dbReference>
<evidence type="ECO:0000313" key="12">
    <source>
        <dbReference type="EMBL" id="GGO81298.1"/>
    </source>
</evidence>
<name>A0A918DSQ2_9ACTN</name>
<dbReference type="SMART" id="SM00220">
    <property type="entry name" value="S_TKc"/>
    <property type="match status" value="1"/>
</dbReference>
<protein>
    <recommendedName>
        <fullName evidence="1">non-specific serine/threonine protein kinase</fullName>
        <ecNumber evidence="1">2.7.11.1</ecNumber>
    </recommendedName>
</protein>
<dbReference type="EMBL" id="BMMS01000002">
    <property type="protein sequence ID" value="GGO81298.1"/>
    <property type="molecule type" value="Genomic_DNA"/>
</dbReference>
<dbReference type="SUPFAM" id="SSF53850">
    <property type="entry name" value="Periplasmic binding protein-like II"/>
    <property type="match status" value="1"/>
</dbReference>
<feature type="compositionally biased region" description="Gly residues" evidence="10">
    <location>
        <begin position="335"/>
        <end position="351"/>
    </location>
</feature>
<evidence type="ECO:0000313" key="13">
    <source>
        <dbReference type="Proteomes" id="UP000641932"/>
    </source>
</evidence>
<sequence length="1101" mass="114864">MSGARMGGALFGARFELQKLLGSGGMARVHRARDTRLGRIVALKTLHPELARDPEARSRFAREARAAAALNHPGIVTVHDQNEVHDEDGIVPYLVMEYIDGSTLEDIAKTEVPMDVERAVRITCDVLDALAHAHSRGTVHRDVKPSNVMITKSGAVKVADFGIARVADSVSTRLTGTGFTVGTPGYMAPEQVLGRHVDARSDLYAVGCMLTELLTGEVPFTGNSALNVMYLHVHQAPPSLSERNPRVPRELEAVVLAALAKDPQERPVDAVTMRGSLREWLAGRPEAGRPQAGRADAERVALDKGAGGGAVGGNAVGGGAIDVQAAGGAAAEGAPGSGAAGSGASGSGASGSGASAAGSAASGSSATGGYAVGGADASGAAGSGADASGAAGSGADASGAAGSGAVGSGGSGTPDPRTMFLFVKEGGPAAVSAAGAAAAAAGAAGPLPPHSSPPQQIPVPPLRDPGAVHPALRDIRPGPSPLAYPPAPPQAPPSTRGARRRWMVAGAAVAVAGLLTTAALVFHPFGGSGDTKDRATNDKSHDGKTGDIVKDRRSTSGFNGALTGAVNPSKKKGGTLKIASAYPPDSLDPARSYTSMAWNLQRIYLRKLVDYAPMPGEAGTKLRPDLATSTGEVSADGKTYTFELKRGLRFEDGTTITSRDVKYGIERTFAQDVYGTGPSHLVDLLDQGQHYPGPYKDSDPQKLGLRSVTTPDDSTIVFKLKDPFPDFPYVLAMSIAAPVPKDKDTQKEYEKKPVASGPYKLQAPFTSSGAQSLRLVRNDQWDASTDPVRTALPDEIEFSFPSGGQDAVDQALLNGEVDVDAAQLGVGETAQTSIQNSDKLKARSDAAYTGGVRYFSIQTTVPPFDNVNCRRAVEYAVDKPDMRAVLGGRTAGGDIASGMLPPTIRGFDKSLDPYGTKAGPQILEAKRSLDACDKPKGFSTKLVASSANPRNREVLEVLQGNLKKVGIKADIEMISGADYYTNLGRASVVKKKKWAVALTAWSSDWPAPAGFLRPLVGKDSAYNYSGLVDWDIDGLMDDAEREKDRAKADKTWRKVDESLMWDAVMVPIIHDRQLNYRGPRLTNAYIQPALGGIDLQALGLK</sequence>
<dbReference type="Gene3D" id="1.10.510.10">
    <property type="entry name" value="Transferase(Phosphotransferase) domain 1"/>
    <property type="match status" value="1"/>
</dbReference>
<organism evidence="12 13">
    <name type="scientific">Wenjunlia tyrosinilytica</name>
    <dbReference type="NCBI Taxonomy" id="1544741"/>
    <lineage>
        <taxon>Bacteria</taxon>
        <taxon>Bacillati</taxon>
        <taxon>Actinomycetota</taxon>
        <taxon>Actinomycetes</taxon>
        <taxon>Kitasatosporales</taxon>
        <taxon>Streptomycetaceae</taxon>
        <taxon>Wenjunlia</taxon>
    </lineage>
</organism>
<dbReference type="GO" id="GO:0004674">
    <property type="term" value="F:protein serine/threonine kinase activity"/>
    <property type="evidence" value="ECO:0007669"/>
    <property type="project" value="UniProtKB-KW"/>
</dbReference>
<evidence type="ECO:0000256" key="3">
    <source>
        <dbReference type="ARBA" id="ARBA00022679"/>
    </source>
</evidence>
<feature type="region of interest" description="Disordered" evidence="10">
    <location>
        <begin position="527"/>
        <end position="570"/>
    </location>
</feature>
<comment type="catalytic activity">
    <reaction evidence="7">
        <text>L-threonyl-[protein] + ATP = O-phospho-L-threonyl-[protein] + ADP + H(+)</text>
        <dbReference type="Rhea" id="RHEA:46608"/>
        <dbReference type="Rhea" id="RHEA-COMP:11060"/>
        <dbReference type="Rhea" id="RHEA-COMP:11605"/>
        <dbReference type="ChEBI" id="CHEBI:15378"/>
        <dbReference type="ChEBI" id="CHEBI:30013"/>
        <dbReference type="ChEBI" id="CHEBI:30616"/>
        <dbReference type="ChEBI" id="CHEBI:61977"/>
        <dbReference type="ChEBI" id="CHEBI:456216"/>
        <dbReference type="EC" id="2.7.11.1"/>
    </reaction>
</comment>
<dbReference type="EC" id="2.7.11.1" evidence="1"/>
<feature type="domain" description="Protein kinase" evidence="11">
    <location>
        <begin position="15"/>
        <end position="281"/>
    </location>
</feature>
<evidence type="ECO:0000256" key="10">
    <source>
        <dbReference type="SAM" id="MobiDB-lite"/>
    </source>
</evidence>
<evidence type="ECO:0000259" key="11">
    <source>
        <dbReference type="PROSITE" id="PS50011"/>
    </source>
</evidence>
<evidence type="ECO:0000256" key="5">
    <source>
        <dbReference type="ARBA" id="ARBA00022777"/>
    </source>
</evidence>
<accession>A0A918DSQ2</accession>
<dbReference type="Gene3D" id="3.40.190.10">
    <property type="entry name" value="Periplasmic binding protein-like II"/>
    <property type="match status" value="1"/>
</dbReference>
<comment type="catalytic activity">
    <reaction evidence="8">
        <text>L-seryl-[protein] + ATP = O-phospho-L-seryl-[protein] + ADP + H(+)</text>
        <dbReference type="Rhea" id="RHEA:17989"/>
        <dbReference type="Rhea" id="RHEA-COMP:9863"/>
        <dbReference type="Rhea" id="RHEA-COMP:11604"/>
        <dbReference type="ChEBI" id="CHEBI:15378"/>
        <dbReference type="ChEBI" id="CHEBI:29999"/>
        <dbReference type="ChEBI" id="CHEBI:30616"/>
        <dbReference type="ChEBI" id="CHEBI:83421"/>
        <dbReference type="ChEBI" id="CHEBI:456216"/>
        <dbReference type="EC" id="2.7.11.1"/>
    </reaction>
</comment>
<dbReference type="Proteomes" id="UP000641932">
    <property type="component" value="Unassembled WGS sequence"/>
</dbReference>
<keyword evidence="5" id="KW-0418">Kinase</keyword>
<evidence type="ECO:0000256" key="9">
    <source>
        <dbReference type="PROSITE-ProRule" id="PRU10141"/>
    </source>
</evidence>
<dbReference type="InterPro" id="IPR000914">
    <property type="entry name" value="SBP_5_dom"/>
</dbReference>
<dbReference type="CDD" id="cd08506">
    <property type="entry name" value="PBP2_clavulanate_OppA2"/>
    <property type="match status" value="1"/>
</dbReference>
<feature type="binding site" evidence="9">
    <location>
        <position position="44"/>
    </location>
    <ligand>
        <name>ATP</name>
        <dbReference type="ChEBI" id="CHEBI:30616"/>
    </ligand>
</feature>
<feature type="compositionally biased region" description="Pro residues" evidence="10">
    <location>
        <begin position="478"/>
        <end position="492"/>
    </location>
</feature>
<feature type="compositionally biased region" description="Gly residues" evidence="10">
    <location>
        <begin position="401"/>
        <end position="412"/>
    </location>
</feature>
<dbReference type="SUPFAM" id="SSF56112">
    <property type="entry name" value="Protein kinase-like (PK-like)"/>
    <property type="match status" value="1"/>
</dbReference>
<evidence type="ECO:0000256" key="4">
    <source>
        <dbReference type="ARBA" id="ARBA00022741"/>
    </source>
</evidence>
<dbReference type="FunFam" id="1.10.510.10:FF:000021">
    <property type="entry name" value="Serine/threonine protein kinase"/>
    <property type="match status" value="1"/>
</dbReference>
<dbReference type="PROSITE" id="PS50011">
    <property type="entry name" value="PROTEIN_KINASE_DOM"/>
    <property type="match status" value="1"/>
</dbReference>
<dbReference type="InterPro" id="IPR017441">
    <property type="entry name" value="Protein_kinase_ATP_BS"/>
</dbReference>
<feature type="compositionally biased region" description="Basic and acidic residues" evidence="10">
    <location>
        <begin position="530"/>
        <end position="554"/>
    </location>
</feature>
<comment type="caution">
    <text evidence="12">The sequence shown here is derived from an EMBL/GenBank/DDBJ whole genome shotgun (WGS) entry which is preliminary data.</text>
</comment>
<dbReference type="FunFam" id="3.30.200.20:FF:000035">
    <property type="entry name" value="Serine/threonine protein kinase Stk1"/>
    <property type="match status" value="1"/>
</dbReference>
<dbReference type="PANTHER" id="PTHR43289">
    <property type="entry name" value="MITOGEN-ACTIVATED PROTEIN KINASE KINASE KINASE 20-RELATED"/>
    <property type="match status" value="1"/>
</dbReference>
<reference evidence="12" key="2">
    <citation type="submission" date="2020-09" db="EMBL/GenBank/DDBJ databases">
        <authorList>
            <person name="Sun Q."/>
            <person name="Zhou Y."/>
        </authorList>
    </citation>
    <scope>NUCLEOTIDE SEQUENCE</scope>
    <source>
        <strain evidence="12">CGMCC 4.7201</strain>
    </source>
</reference>
<dbReference type="Pfam" id="PF00069">
    <property type="entry name" value="Pkinase"/>
    <property type="match status" value="1"/>
</dbReference>
<feature type="compositionally biased region" description="Low complexity" evidence="10">
    <location>
        <begin position="352"/>
        <end position="400"/>
    </location>
</feature>
<reference evidence="12" key="1">
    <citation type="journal article" date="2014" name="Int. J. Syst. Evol. Microbiol.">
        <title>Complete genome sequence of Corynebacterium casei LMG S-19264T (=DSM 44701T), isolated from a smear-ripened cheese.</title>
        <authorList>
            <consortium name="US DOE Joint Genome Institute (JGI-PGF)"/>
            <person name="Walter F."/>
            <person name="Albersmeier A."/>
            <person name="Kalinowski J."/>
            <person name="Ruckert C."/>
        </authorList>
    </citation>
    <scope>NUCLEOTIDE SEQUENCE</scope>
    <source>
        <strain evidence="12">CGMCC 4.7201</strain>
    </source>
</reference>
<evidence type="ECO:0000256" key="8">
    <source>
        <dbReference type="ARBA" id="ARBA00048679"/>
    </source>
</evidence>
<dbReference type="Gene3D" id="3.30.200.20">
    <property type="entry name" value="Phosphorylase Kinase, domain 1"/>
    <property type="match status" value="1"/>
</dbReference>
<dbReference type="PROSITE" id="PS00107">
    <property type="entry name" value="PROTEIN_KINASE_ATP"/>
    <property type="match status" value="1"/>
</dbReference>
<keyword evidence="2" id="KW-0723">Serine/threonine-protein kinase</keyword>
<feature type="region of interest" description="Disordered" evidence="10">
    <location>
        <begin position="330"/>
        <end position="412"/>
    </location>
</feature>